<dbReference type="PANTHER" id="PTHR15298">
    <property type="entry name" value="L-COA N-ACYLTRANSFERASE-RELATED"/>
    <property type="match status" value="1"/>
</dbReference>
<dbReference type="InterPro" id="IPR015938">
    <property type="entry name" value="Glycine_N-acyltransferase_N"/>
</dbReference>
<keyword evidence="6" id="KW-1185">Reference proteome</keyword>
<feature type="domain" description="N-acetyltransferase" evidence="4">
    <location>
        <begin position="184"/>
        <end position="312"/>
    </location>
</feature>
<accession>A0A674MM51</accession>
<reference evidence="5" key="2">
    <citation type="submission" date="2025-08" db="UniProtKB">
        <authorList>
            <consortium name="Ensembl"/>
        </authorList>
    </citation>
    <scope>IDENTIFICATION</scope>
</reference>
<dbReference type="OMA" id="VYEYCAL"/>
<comment type="similarity">
    <text evidence="3">Belongs to the glycine N-acyltransferase family.</text>
</comment>
<dbReference type="InParanoid" id="A0A674MM51"/>
<dbReference type="CDD" id="cd04301">
    <property type="entry name" value="NAT_SF"/>
    <property type="match status" value="1"/>
</dbReference>
<dbReference type="GO" id="GO:0005739">
    <property type="term" value="C:mitochondrion"/>
    <property type="evidence" value="ECO:0007669"/>
    <property type="project" value="InterPro"/>
</dbReference>
<dbReference type="PANTHER" id="PTHR15298:SF17">
    <property type="entry name" value="GLYCINE N-ACYLTRANSFERASE-LIKE PROTEIN"/>
    <property type="match status" value="1"/>
</dbReference>
<dbReference type="SUPFAM" id="SSF55729">
    <property type="entry name" value="Acyl-CoA N-acyltransferases (Nat)"/>
    <property type="match status" value="1"/>
</dbReference>
<organism evidence="5 6">
    <name type="scientific">Takifugu rubripes</name>
    <name type="common">Japanese pufferfish</name>
    <name type="synonym">Fugu rubripes</name>
    <dbReference type="NCBI Taxonomy" id="31033"/>
    <lineage>
        <taxon>Eukaryota</taxon>
        <taxon>Metazoa</taxon>
        <taxon>Chordata</taxon>
        <taxon>Craniata</taxon>
        <taxon>Vertebrata</taxon>
        <taxon>Euteleostomi</taxon>
        <taxon>Actinopterygii</taxon>
        <taxon>Neopterygii</taxon>
        <taxon>Teleostei</taxon>
        <taxon>Neoteleostei</taxon>
        <taxon>Acanthomorphata</taxon>
        <taxon>Eupercaria</taxon>
        <taxon>Tetraodontiformes</taxon>
        <taxon>Tetradontoidea</taxon>
        <taxon>Tetraodontidae</taxon>
        <taxon>Takifugu</taxon>
    </lineage>
</organism>
<dbReference type="InterPro" id="IPR000182">
    <property type="entry name" value="GNAT_dom"/>
</dbReference>
<reference evidence="5" key="3">
    <citation type="submission" date="2025-09" db="UniProtKB">
        <authorList>
            <consortium name="Ensembl"/>
        </authorList>
    </citation>
    <scope>IDENTIFICATION</scope>
</reference>
<dbReference type="EC" id="2.3.1.-" evidence="3"/>
<keyword evidence="1 3" id="KW-0808">Transferase</keyword>
<dbReference type="PROSITE" id="PS51186">
    <property type="entry name" value="GNAT"/>
    <property type="match status" value="1"/>
</dbReference>
<gene>
    <name evidence="5" type="primary">LOC101065647</name>
</gene>
<dbReference type="InterPro" id="IPR013652">
    <property type="entry name" value="Glycine_N-acyltransferase_C"/>
</dbReference>
<evidence type="ECO:0000313" key="6">
    <source>
        <dbReference type="Proteomes" id="UP000005226"/>
    </source>
</evidence>
<dbReference type="InterPro" id="IPR016181">
    <property type="entry name" value="Acyl_CoA_acyltransferase"/>
</dbReference>
<dbReference type="InterPro" id="IPR010313">
    <property type="entry name" value="Glycine_N-acyltransferase"/>
</dbReference>
<dbReference type="Pfam" id="PF08444">
    <property type="entry name" value="Gly_acyl_tr_C"/>
    <property type="match status" value="1"/>
</dbReference>
<protein>
    <recommendedName>
        <fullName evidence="3">Glycine N-acyltransferase-like protein</fullName>
        <ecNumber evidence="3">2.3.1.-</ecNumber>
    </recommendedName>
</protein>
<dbReference type="AlphaFoldDB" id="A0A674MM51"/>
<dbReference type="GO" id="GO:0047961">
    <property type="term" value="F:glycine N-acyltransferase activity"/>
    <property type="evidence" value="ECO:0007669"/>
    <property type="project" value="InterPro"/>
</dbReference>
<evidence type="ECO:0000256" key="3">
    <source>
        <dbReference type="RuleBase" id="RU368002"/>
    </source>
</evidence>
<sequence length="312" mass="35486">MWETRVSLSSKMKILSKAEIVTAEKVLLKHLPRSFKVVLILKSKSTTVSKCSTARCRVGRFTVTFALLTRTDRPWWRCSWTRGRSSGSSSAAPNNESVGKTRKKVSYYCTDENALRKMLVDADVVDWSTYFIIGGLDMAQISMVKEVSSQRKVNTRTFIVLHLMYLIDSHHLLPEQEVPSQVASRISSLDLSHVDLVNKTWKFGGDEKGYSSITNFITNFPSCCITDEHGQPVSWILLYDYCAMGLLYTLPEHRGKGHAKVLISTMARRLIAEGFPVYCFIEEDNTLSYKAFTNLGFIEDPTYRAAWLEFNF</sequence>
<evidence type="ECO:0000256" key="1">
    <source>
        <dbReference type="ARBA" id="ARBA00022679"/>
    </source>
</evidence>
<reference evidence="5 6" key="1">
    <citation type="journal article" date="2011" name="Genome Biol. Evol.">
        <title>Integration of the genetic map and genome assembly of fugu facilitates insights into distinct features of genome evolution in teleosts and mammals.</title>
        <authorList>
            <person name="Kai W."/>
            <person name="Kikuchi K."/>
            <person name="Tohari S."/>
            <person name="Chew A.K."/>
            <person name="Tay A."/>
            <person name="Fujiwara A."/>
            <person name="Hosoya S."/>
            <person name="Suetake H."/>
            <person name="Naruse K."/>
            <person name="Brenner S."/>
            <person name="Suzuki Y."/>
            <person name="Venkatesh B."/>
        </authorList>
    </citation>
    <scope>NUCLEOTIDE SEQUENCE [LARGE SCALE GENOMIC DNA]</scope>
</reference>
<dbReference type="Gene3D" id="3.40.630.30">
    <property type="match status" value="1"/>
</dbReference>
<proteinExistence type="inferred from homology"/>
<evidence type="ECO:0000313" key="5">
    <source>
        <dbReference type="Ensembl" id="ENSTRUP00000062562.1"/>
    </source>
</evidence>
<evidence type="ECO:0000259" key="4">
    <source>
        <dbReference type="PROSITE" id="PS51186"/>
    </source>
</evidence>
<dbReference type="GeneTree" id="ENSGT00950000183133"/>
<dbReference type="Proteomes" id="UP000005226">
    <property type="component" value="Chromosome 4"/>
</dbReference>
<name>A0A674MM51_TAKRU</name>
<keyword evidence="2 3" id="KW-0012">Acyltransferase</keyword>
<dbReference type="Pfam" id="PF06021">
    <property type="entry name" value="Gly_acyl_tr_N"/>
    <property type="match status" value="1"/>
</dbReference>
<dbReference type="Ensembl" id="ENSTRUT00000074091.1">
    <property type="protein sequence ID" value="ENSTRUP00000062562.1"/>
    <property type="gene ID" value="ENSTRUG00000032856.1"/>
</dbReference>
<evidence type="ECO:0000256" key="2">
    <source>
        <dbReference type="ARBA" id="ARBA00023315"/>
    </source>
</evidence>